<feature type="transmembrane region" description="Helical" evidence="1">
    <location>
        <begin position="238"/>
        <end position="257"/>
    </location>
</feature>
<evidence type="ECO:0000259" key="2">
    <source>
        <dbReference type="Pfam" id="PF01757"/>
    </source>
</evidence>
<dbReference type="EMBL" id="JADIKC010000003">
    <property type="protein sequence ID" value="MBM7121151.1"/>
    <property type="molecule type" value="Genomic_DNA"/>
</dbReference>
<comment type="caution">
    <text evidence="3">The sequence shown here is derived from an EMBL/GenBank/DDBJ whole genome shotgun (WGS) entry which is preliminary data.</text>
</comment>
<keyword evidence="3" id="KW-0012">Acyltransferase</keyword>
<keyword evidence="1" id="KW-0812">Transmembrane</keyword>
<feature type="transmembrane region" description="Helical" evidence="1">
    <location>
        <begin position="209"/>
        <end position="231"/>
    </location>
</feature>
<dbReference type="RefSeq" id="WP_204635562.1">
    <property type="nucleotide sequence ID" value="NZ_JADIKC010000003.1"/>
</dbReference>
<accession>A0ABS2JQ45</accession>
<organism evidence="3 4">
    <name type="scientific">Dyella kyungheensis</name>
    <dbReference type="NCBI Taxonomy" id="1242174"/>
    <lineage>
        <taxon>Bacteria</taxon>
        <taxon>Pseudomonadati</taxon>
        <taxon>Pseudomonadota</taxon>
        <taxon>Gammaproteobacteria</taxon>
        <taxon>Lysobacterales</taxon>
        <taxon>Rhodanobacteraceae</taxon>
        <taxon>Dyella</taxon>
    </lineage>
</organism>
<proteinExistence type="predicted"/>
<feature type="transmembrane region" description="Helical" evidence="1">
    <location>
        <begin position="269"/>
        <end position="286"/>
    </location>
</feature>
<keyword evidence="4" id="KW-1185">Reference proteome</keyword>
<dbReference type="Pfam" id="PF01757">
    <property type="entry name" value="Acyl_transf_3"/>
    <property type="match status" value="1"/>
</dbReference>
<dbReference type="InterPro" id="IPR050879">
    <property type="entry name" value="Acyltransferase_3"/>
</dbReference>
<feature type="transmembrane region" description="Helical" evidence="1">
    <location>
        <begin position="324"/>
        <end position="346"/>
    </location>
</feature>
<feature type="transmembrane region" description="Helical" evidence="1">
    <location>
        <begin position="151"/>
        <end position="172"/>
    </location>
</feature>
<evidence type="ECO:0000313" key="4">
    <source>
        <dbReference type="Proteomes" id="UP001430065"/>
    </source>
</evidence>
<evidence type="ECO:0000256" key="1">
    <source>
        <dbReference type="SAM" id="Phobius"/>
    </source>
</evidence>
<sequence>MKVRFAHQLRAIAALSVVINHFWGIFFSPGVRGLIGTPASFVPVRPAYTQHVLSPAWGGFLYGAFGVAVFFLISGFVIPISLRNISTGQFLARRFFRIYPVYWFCLLISIAMYFICSWYWSTPLSDRISTSFLARNIPLIHSASGLPSLDFVSWSLAVELKFYVIFALVSVAGKSAHQVMRLSIGFMALCCVVAFFSTHGMNSASLVSYAVSDMKFISFMFLGCLFYYVLYRELSAKVALGYGAIVYALFVTINSFYETGLFGALTKNYTYALMLFSLCYLFRGRFKQNRMLDFLADISFPLYLVHSMIGYVAMPILISKGLSFTFAWMISLGVAVLVAFLVHRYVEIPANNFGKKLSGPKESRAAEYGRVA</sequence>
<reference evidence="3 4" key="1">
    <citation type="submission" date="2020-10" db="EMBL/GenBank/DDBJ databases">
        <title>Phylogeny of dyella-like bacteria.</title>
        <authorList>
            <person name="Fu J."/>
        </authorList>
    </citation>
    <scope>NUCLEOTIDE SEQUENCE [LARGE SCALE GENOMIC DNA]</scope>
    <source>
        <strain evidence="3 4">THG-B117</strain>
    </source>
</reference>
<feature type="transmembrane region" description="Helical" evidence="1">
    <location>
        <begin position="12"/>
        <end position="35"/>
    </location>
</feature>
<feature type="transmembrane region" description="Helical" evidence="1">
    <location>
        <begin position="55"/>
        <end position="80"/>
    </location>
</feature>
<keyword evidence="3" id="KW-0808">Transferase</keyword>
<feature type="transmembrane region" description="Helical" evidence="1">
    <location>
        <begin position="179"/>
        <end position="197"/>
    </location>
</feature>
<feature type="transmembrane region" description="Helical" evidence="1">
    <location>
        <begin position="298"/>
        <end position="318"/>
    </location>
</feature>
<dbReference type="InterPro" id="IPR002656">
    <property type="entry name" value="Acyl_transf_3_dom"/>
</dbReference>
<feature type="transmembrane region" description="Helical" evidence="1">
    <location>
        <begin position="101"/>
        <end position="120"/>
    </location>
</feature>
<dbReference type="PANTHER" id="PTHR23028:SF53">
    <property type="entry name" value="ACYL_TRANSF_3 DOMAIN-CONTAINING PROTEIN"/>
    <property type="match status" value="1"/>
</dbReference>
<dbReference type="PANTHER" id="PTHR23028">
    <property type="entry name" value="ACETYLTRANSFERASE"/>
    <property type="match status" value="1"/>
</dbReference>
<dbReference type="GO" id="GO:0016746">
    <property type="term" value="F:acyltransferase activity"/>
    <property type="evidence" value="ECO:0007669"/>
    <property type="project" value="UniProtKB-KW"/>
</dbReference>
<feature type="domain" description="Acyltransferase 3" evidence="2">
    <location>
        <begin position="8"/>
        <end position="343"/>
    </location>
</feature>
<keyword evidence="1" id="KW-1133">Transmembrane helix</keyword>
<protein>
    <submittedName>
        <fullName evidence="3">Acyltransferase</fullName>
    </submittedName>
</protein>
<gene>
    <name evidence="3" type="ORF">ISP20_08245</name>
</gene>
<name>A0ABS2JQ45_9GAMM</name>
<evidence type="ECO:0000313" key="3">
    <source>
        <dbReference type="EMBL" id="MBM7121151.1"/>
    </source>
</evidence>
<keyword evidence="1" id="KW-0472">Membrane</keyword>
<dbReference type="Proteomes" id="UP001430065">
    <property type="component" value="Unassembled WGS sequence"/>
</dbReference>